<sequence length="98" mass="10722">MSMSIDPRVALEAFVSALHEHLAAASTKRSDDDPALESAYFNIADAFDAYEDALYAATGEYTPLDVLDDDDEDDDLDGDDSEDSDDDEEFDTADSSDR</sequence>
<dbReference type="EMBL" id="FPCG01000005">
    <property type="protein sequence ID" value="SFV22884.1"/>
    <property type="molecule type" value="Genomic_DNA"/>
</dbReference>
<evidence type="ECO:0000256" key="1">
    <source>
        <dbReference type="SAM" id="MobiDB-lite"/>
    </source>
</evidence>
<dbReference type="Proteomes" id="UP000198881">
    <property type="component" value="Unassembled WGS sequence"/>
</dbReference>
<protein>
    <recommendedName>
        <fullName evidence="4">Primosomal protein</fullName>
    </recommendedName>
</protein>
<feature type="compositionally biased region" description="Acidic residues" evidence="1">
    <location>
        <begin position="66"/>
        <end position="98"/>
    </location>
</feature>
<dbReference type="AlphaFoldDB" id="A0A1I7MLS4"/>
<gene>
    <name evidence="2" type="ORF">SAMN04487966_10579</name>
</gene>
<evidence type="ECO:0000313" key="3">
    <source>
        <dbReference type="Proteomes" id="UP000198881"/>
    </source>
</evidence>
<accession>A0A1I7MLS4</accession>
<proteinExistence type="predicted"/>
<evidence type="ECO:0000313" key="2">
    <source>
        <dbReference type="EMBL" id="SFV22884.1"/>
    </source>
</evidence>
<dbReference type="STRING" id="574650.SAMN04487966_10579"/>
<evidence type="ECO:0008006" key="4">
    <source>
        <dbReference type="Google" id="ProtNLM"/>
    </source>
</evidence>
<organism evidence="2 3">
    <name type="scientific">Micrococcus terreus</name>
    <dbReference type="NCBI Taxonomy" id="574650"/>
    <lineage>
        <taxon>Bacteria</taxon>
        <taxon>Bacillati</taxon>
        <taxon>Actinomycetota</taxon>
        <taxon>Actinomycetes</taxon>
        <taxon>Micrococcales</taxon>
        <taxon>Micrococcaceae</taxon>
        <taxon>Micrococcus</taxon>
    </lineage>
</organism>
<feature type="region of interest" description="Disordered" evidence="1">
    <location>
        <begin position="61"/>
        <end position="98"/>
    </location>
</feature>
<reference evidence="2 3" key="1">
    <citation type="submission" date="2016-10" db="EMBL/GenBank/DDBJ databases">
        <authorList>
            <person name="de Groot N.N."/>
        </authorList>
    </citation>
    <scope>NUCLEOTIDE SEQUENCE [LARGE SCALE GENOMIC DNA]</scope>
    <source>
        <strain evidence="2 3">CGMCC 1.7054</strain>
    </source>
</reference>
<name>A0A1I7MLS4_9MICC</name>
<keyword evidence="3" id="KW-1185">Reference proteome</keyword>